<dbReference type="EMBL" id="CP017415">
    <property type="protein sequence ID" value="AOU98309.1"/>
    <property type="molecule type" value="Genomic_DNA"/>
</dbReference>
<dbReference type="KEGG" id="aprs:BI364_10360"/>
<sequence length="75" mass="8598">MKNQNVAFRVPAAIYDEVCSRAEADRQTLADWLRRAVRNEIERQQEGDRLAAMEARLEAQIADLSALIRRLAVED</sequence>
<evidence type="ECO:0008006" key="3">
    <source>
        <dbReference type="Google" id="ProtNLM"/>
    </source>
</evidence>
<dbReference type="AlphaFoldDB" id="A0A1D8IPE5"/>
<evidence type="ECO:0000313" key="1">
    <source>
        <dbReference type="EMBL" id="AOU98309.1"/>
    </source>
</evidence>
<reference evidence="2" key="1">
    <citation type="submission" date="2016-09" db="EMBL/GenBank/DDBJ databases">
        <title>Acidihalobacter prosperus F5.</title>
        <authorList>
            <person name="Khaleque H.N."/>
            <person name="Ramsay J.P."/>
            <person name="Kaksonen A.H."/>
            <person name="Boxall N.J."/>
            <person name="Watkin E.L.J."/>
        </authorList>
    </citation>
    <scope>NUCLEOTIDE SEQUENCE [LARGE SCALE GENOMIC DNA]</scope>
    <source>
        <strain evidence="2">F5</strain>
    </source>
</reference>
<keyword evidence="2" id="KW-1185">Reference proteome</keyword>
<gene>
    <name evidence="1" type="ORF">BI364_10360</name>
</gene>
<accession>A0A1D8IPE5</accession>
<evidence type="ECO:0000313" key="2">
    <source>
        <dbReference type="Proteomes" id="UP000095401"/>
    </source>
</evidence>
<dbReference type="Proteomes" id="UP000095401">
    <property type="component" value="Chromosome"/>
</dbReference>
<dbReference type="RefSeq" id="WP_070078671.1">
    <property type="nucleotide sequence ID" value="NZ_CP017415.1"/>
</dbReference>
<name>A0A1D8IPE5_9GAMM</name>
<protein>
    <recommendedName>
        <fullName evidence="3">CopG family transcriptional regulator</fullName>
    </recommendedName>
</protein>
<organism evidence="1 2">
    <name type="scientific">Acidihalobacter yilgarnensis</name>
    <dbReference type="NCBI Taxonomy" id="2819280"/>
    <lineage>
        <taxon>Bacteria</taxon>
        <taxon>Pseudomonadati</taxon>
        <taxon>Pseudomonadota</taxon>
        <taxon>Gammaproteobacteria</taxon>
        <taxon>Chromatiales</taxon>
        <taxon>Ectothiorhodospiraceae</taxon>
        <taxon>Acidihalobacter</taxon>
    </lineage>
</organism>
<proteinExistence type="predicted"/>